<dbReference type="Proteomes" id="UP000826661">
    <property type="component" value="Chromosome II"/>
</dbReference>
<protein>
    <recommendedName>
        <fullName evidence="6">Trafficking protein particle complex subunit 11</fullName>
    </recommendedName>
</protein>
<feature type="domain" description="Trafficking protein particle complex subunit 11" evidence="3">
    <location>
        <begin position="336"/>
        <end position="603"/>
    </location>
</feature>
<feature type="compositionally biased region" description="Acidic residues" evidence="1">
    <location>
        <begin position="757"/>
        <end position="768"/>
    </location>
</feature>
<evidence type="ECO:0008006" key="6">
    <source>
        <dbReference type="Google" id="ProtNLM"/>
    </source>
</evidence>
<evidence type="ECO:0000313" key="5">
    <source>
        <dbReference type="Proteomes" id="UP000826661"/>
    </source>
</evidence>
<evidence type="ECO:0000256" key="1">
    <source>
        <dbReference type="SAM" id="MobiDB-lite"/>
    </source>
</evidence>
<name>A0A8G0L4K1_9HYPO</name>
<dbReference type="PANTHER" id="PTHR14374">
    <property type="entry name" value="FOIE GRAS"/>
    <property type="match status" value="1"/>
</dbReference>
<gene>
    <name evidence="4" type="ORF">H0G86_002953</name>
</gene>
<feature type="compositionally biased region" description="Basic and acidic residues" evidence="1">
    <location>
        <begin position="723"/>
        <end position="756"/>
    </location>
</feature>
<keyword evidence="5" id="KW-1185">Reference proteome</keyword>
<feature type="domain" description="Gryzun putative trafficking through Golgi" evidence="2">
    <location>
        <begin position="631"/>
        <end position="735"/>
    </location>
</feature>
<dbReference type="Pfam" id="PF07919">
    <property type="entry name" value="Gryzun"/>
    <property type="match status" value="2"/>
</dbReference>
<sequence length="1263" mass="141939">MDGYPLGSLDHNVPLIVVSGLTSDPPDQPPKAKGQGVFLRSDLPPLEGKEANFLESYFEEVDERGKSWTVVTREEHFRLRVKTVGRTFVLPSRRATLPETIEPLTNTPILHSPFSPLSPSSALYPDGLMNAQWIKKHQEEIPSIFVCFHTLTSDSKIAVQQDNRLKSALNSMRATLVESGYKTRLVVIILGDAEAKANLTAEIIQDRLEGVRRGTGLDPKSIFYIPPQESPSELRRVMDSIFALLYNTAIEYYRDLGRHARKKRSRGIVPQPTLPPTSGTSQTLSLPDWNFRYDFKSAIFAEFRQEIDAAIRSFEQAYEILLGQDVLDIIPSWSPRWNEARLLADIISIRCLRLHLWMGQTSLAVRRWQSHRDRISDFVDRRGRGTNNYGWQAWESRWAMVMANMIEMVEVPGLGPSTMTIFLQPEKALFGERLQPWELLHHTGYWYRIAARHLGARRTLAHRIPDDDRGAPDASPASRVASKAIRYDTYMCPPPHEEYPLNGNGINHAQLMIDCLLNARGQFQARKQHRIAAEISLECAREMATLGSWNEVLAMLRPLWEDKSFRSEWWLDISEEILWVMRRAAAETGRADIVVAIDWELMNERFTPRKKWHYDLAKSLDGVSSTSRPFITISDDVASSFISTSFAFRSKEGRAGETCLAQLSLKSEALQAAAPVTLSSIRVEFEGHLKPITLIHDSDLLTNSSETPVSVTLVALTEQLGGDAKESDESEKEDKNDGDGDEDKAKDEDEDKAKDEDKDEVEDKDDEKEGQLTGKCDLTLRPGHRQVFEMNIPLREPGQASASRVVLTYKTDTFELDYTLSLSESGKVTGWFVQGATKPRLSRPDGHILHIQPRPPKMKLRLVEPLGQFYANEPIPLRIGLYNEEDDSANVKLDIRIVGKVIPRFRVDAGEHKREVDAAEEESQVTGLALGHIASSSSLELSIHLDPAPAPTAYEIQIRADYHLESDAATPIVQVLPIHLNIVNAFEANYDLMPRLHPDPWPSLFDYEDLQDVSDGDVVQARGLAQQWCLVCHYASFATEDLDVVGLDLALTAVTPGGRCQVVNQPELSADGLIVAPKTMYEARFGLVAQKITLDDRHPVAIDLAFVVRWRRRRQLADGESNSINVTTMTVGQYMVLGTEPRVLASVLHSSQEQAGLVRLDITIENPSSHFLTFGLVMEPSDAFAFSGSKQTTVHLLPMSRRTKTYRLLPLARGVYIRPGLVVRDKYFQKVLRVIPTEGMKIDKDGLLVWVPPAPEAEEKAEG</sequence>
<dbReference type="AlphaFoldDB" id="A0A8G0L4K1"/>
<feature type="region of interest" description="Disordered" evidence="1">
    <location>
        <begin position="720"/>
        <end position="779"/>
    </location>
</feature>
<proteinExistence type="predicted"/>
<dbReference type="Pfam" id="PF11817">
    <property type="entry name" value="Foie-gras_1"/>
    <property type="match status" value="1"/>
</dbReference>
<accession>A0A8G0L4K1</accession>
<dbReference type="PANTHER" id="PTHR14374:SF0">
    <property type="entry name" value="TRAFFICKING PROTEIN PARTICLE COMPLEX SUBUNIT 11"/>
    <property type="match status" value="1"/>
</dbReference>
<dbReference type="InterPro" id="IPR021773">
    <property type="entry name" value="TPC11"/>
</dbReference>
<organism evidence="4 5">
    <name type="scientific">Trichoderma simmonsii</name>
    <dbReference type="NCBI Taxonomy" id="1491479"/>
    <lineage>
        <taxon>Eukaryota</taxon>
        <taxon>Fungi</taxon>
        <taxon>Dikarya</taxon>
        <taxon>Ascomycota</taxon>
        <taxon>Pezizomycotina</taxon>
        <taxon>Sordariomycetes</taxon>
        <taxon>Hypocreomycetidae</taxon>
        <taxon>Hypocreales</taxon>
        <taxon>Hypocreaceae</taxon>
        <taxon>Trichoderma</taxon>
    </lineage>
</organism>
<feature type="domain" description="Gryzun putative trafficking through Golgi" evidence="2">
    <location>
        <begin position="753"/>
        <end position="1252"/>
    </location>
</feature>
<reference evidence="4 5" key="1">
    <citation type="journal article" date="2021" name="BMC Genomics">
        <title>Telomere-to-telomere genome assembly of asparaginase-producing Trichoderma simmonsii.</title>
        <authorList>
            <person name="Chung D."/>
            <person name="Kwon Y.M."/>
            <person name="Yang Y."/>
        </authorList>
    </citation>
    <scope>NUCLEOTIDE SEQUENCE [LARGE SCALE GENOMIC DNA]</scope>
    <source>
        <strain evidence="4 5">GH-Sj1</strain>
    </source>
</reference>
<dbReference type="InterPro" id="IPR012880">
    <property type="entry name" value="Gryzun"/>
</dbReference>
<evidence type="ECO:0000259" key="2">
    <source>
        <dbReference type="Pfam" id="PF07919"/>
    </source>
</evidence>
<evidence type="ECO:0000259" key="3">
    <source>
        <dbReference type="Pfam" id="PF11817"/>
    </source>
</evidence>
<dbReference type="EMBL" id="CP075865">
    <property type="protein sequence ID" value="QYS95678.1"/>
    <property type="molecule type" value="Genomic_DNA"/>
</dbReference>
<evidence type="ECO:0000313" key="4">
    <source>
        <dbReference type="EMBL" id="QYS95678.1"/>
    </source>
</evidence>